<dbReference type="RefSeq" id="WP_166209522.1">
    <property type="nucleotide sequence ID" value="NZ_CP088285.1"/>
</dbReference>
<protein>
    <submittedName>
        <fullName evidence="2">Uncharacterized protein</fullName>
    </submittedName>
</protein>
<name>A0A973ZZK5_9BRAD</name>
<sequence length="140" mass="15316">MTLTDRIRQALKRHLFVQPFKVVARVGSTGSDETVLEPDDNIKSNNLDVVITPRRDGELFLYVNDSICRSTECVAQASTIATTEKPRLRFVRSISAGVPMRLIILLGTLAIALPFVNCPGGHAIRKRRLLASSGATDGAR</sequence>
<organism evidence="2">
    <name type="scientific">Bradyrhizobium septentrionale</name>
    <dbReference type="NCBI Taxonomy" id="1404411"/>
    <lineage>
        <taxon>Bacteria</taxon>
        <taxon>Pseudomonadati</taxon>
        <taxon>Pseudomonadota</taxon>
        <taxon>Alphaproteobacteria</taxon>
        <taxon>Hyphomicrobiales</taxon>
        <taxon>Nitrobacteraceae</taxon>
        <taxon>Bradyrhizobium</taxon>
    </lineage>
</organism>
<evidence type="ECO:0000256" key="1">
    <source>
        <dbReference type="SAM" id="Phobius"/>
    </source>
</evidence>
<proteinExistence type="predicted"/>
<gene>
    <name evidence="2" type="ORF">HAP48_007170</name>
</gene>
<keyword evidence="1" id="KW-0812">Transmembrane</keyword>
<accession>A0A973ZZK5</accession>
<reference evidence="2" key="1">
    <citation type="submission" date="2020-06" db="EMBL/GenBank/DDBJ databases">
        <title>Whole Genome Sequence of Bradyrhizobium sp. Strain 1S1.</title>
        <authorList>
            <person name="Bromfield E.S.P."/>
            <person name="Cloutier S."/>
        </authorList>
    </citation>
    <scope>NUCLEOTIDE SEQUENCE [LARGE SCALE GENOMIC DNA]</scope>
    <source>
        <strain evidence="2">1S1</strain>
    </source>
</reference>
<dbReference type="EMBL" id="JAAOLE020000001">
    <property type="protein sequence ID" value="NVI42868.1"/>
    <property type="molecule type" value="Genomic_DNA"/>
</dbReference>
<dbReference type="AlphaFoldDB" id="A0A973ZZK5"/>
<keyword evidence="1" id="KW-0472">Membrane</keyword>
<comment type="caution">
    <text evidence="2">The sequence shown here is derived from an EMBL/GenBank/DDBJ whole genome shotgun (WGS) entry which is preliminary data.</text>
</comment>
<keyword evidence="1" id="KW-1133">Transmembrane helix</keyword>
<evidence type="ECO:0000313" key="2">
    <source>
        <dbReference type="EMBL" id="NVI42868.1"/>
    </source>
</evidence>
<feature type="transmembrane region" description="Helical" evidence="1">
    <location>
        <begin position="94"/>
        <end position="116"/>
    </location>
</feature>